<gene>
    <name evidence="2" type="ORF">GCM10011320_41980</name>
</gene>
<keyword evidence="3" id="KW-1185">Reference proteome</keyword>
<dbReference type="SUPFAM" id="SSF143120">
    <property type="entry name" value="YefM-like"/>
    <property type="match status" value="1"/>
</dbReference>
<evidence type="ECO:0000256" key="1">
    <source>
        <dbReference type="ARBA" id="ARBA00009981"/>
    </source>
</evidence>
<name>A0A917KU83_9PROT</name>
<comment type="caution">
    <text evidence="2">The sequence shown here is derived from an EMBL/GenBank/DDBJ whole genome shotgun (WGS) entry which is preliminary data.</text>
</comment>
<evidence type="ECO:0000313" key="3">
    <source>
        <dbReference type="Proteomes" id="UP000661507"/>
    </source>
</evidence>
<dbReference type="NCBIfam" id="TIGR01552">
    <property type="entry name" value="phd_fam"/>
    <property type="match status" value="1"/>
</dbReference>
<dbReference type="EMBL" id="BMKW01000010">
    <property type="protein sequence ID" value="GGJ30100.1"/>
    <property type="molecule type" value="Genomic_DNA"/>
</dbReference>
<reference evidence="2" key="2">
    <citation type="submission" date="2020-09" db="EMBL/GenBank/DDBJ databases">
        <authorList>
            <person name="Sun Q."/>
            <person name="Zhou Y."/>
        </authorList>
    </citation>
    <scope>NUCLEOTIDE SEQUENCE</scope>
    <source>
        <strain evidence="2">CGMCC 1.3617</strain>
    </source>
</reference>
<dbReference type="AlphaFoldDB" id="A0A917KU83"/>
<evidence type="ECO:0000313" key="2">
    <source>
        <dbReference type="EMBL" id="GGJ30100.1"/>
    </source>
</evidence>
<comment type="similarity">
    <text evidence="1">Belongs to the phD/YefM antitoxin family.</text>
</comment>
<dbReference type="InterPro" id="IPR036165">
    <property type="entry name" value="YefM-like_sf"/>
</dbReference>
<protein>
    <recommendedName>
        <fullName evidence="4">Antitoxin</fullName>
    </recommendedName>
</protein>
<sequence length="90" mass="9367">MDETHTVNATEFKAKCLDMLDRVGTGEWESVAITKRGKVVAVLVPPPPALPGAAGLHGFLRGSVAVNESVDLTAPVSEDGFLAEDGVLHG</sequence>
<dbReference type="Gene3D" id="3.40.1620.10">
    <property type="entry name" value="YefM-like domain"/>
    <property type="match status" value="1"/>
</dbReference>
<evidence type="ECO:0008006" key="4">
    <source>
        <dbReference type="Google" id="ProtNLM"/>
    </source>
</evidence>
<reference evidence="2" key="1">
    <citation type="journal article" date="2014" name="Int. J. Syst. Evol. Microbiol.">
        <title>Complete genome sequence of Corynebacterium casei LMG S-19264T (=DSM 44701T), isolated from a smear-ripened cheese.</title>
        <authorList>
            <consortium name="US DOE Joint Genome Institute (JGI-PGF)"/>
            <person name="Walter F."/>
            <person name="Albersmeier A."/>
            <person name="Kalinowski J."/>
            <person name="Ruckert C."/>
        </authorList>
    </citation>
    <scope>NUCLEOTIDE SEQUENCE</scope>
    <source>
        <strain evidence="2">CGMCC 1.3617</strain>
    </source>
</reference>
<dbReference type="Proteomes" id="UP000661507">
    <property type="component" value="Unassembled WGS sequence"/>
</dbReference>
<dbReference type="RefSeq" id="WP_188970325.1">
    <property type="nucleotide sequence ID" value="NZ_BMKW01000010.1"/>
</dbReference>
<accession>A0A917KU83</accession>
<proteinExistence type="inferred from homology"/>
<organism evidence="2 3">
    <name type="scientific">Neoroseomonas lacus</name>
    <dbReference type="NCBI Taxonomy" id="287609"/>
    <lineage>
        <taxon>Bacteria</taxon>
        <taxon>Pseudomonadati</taxon>
        <taxon>Pseudomonadota</taxon>
        <taxon>Alphaproteobacteria</taxon>
        <taxon>Acetobacterales</taxon>
        <taxon>Acetobacteraceae</taxon>
        <taxon>Neoroseomonas</taxon>
    </lineage>
</organism>